<evidence type="ECO:0000313" key="2">
    <source>
        <dbReference type="EMBL" id="MBD3862194.1"/>
    </source>
</evidence>
<protein>
    <submittedName>
        <fullName evidence="2">Chaperone modulator CbpM</fullName>
    </submittedName>
</protein>
<dbReference type="Pfam" id="PF13591">
    <property type="entry name" value="MerR_2"/>
    <property type="match status" value="1"/>
</dbReference>
<accession>A0ABR8LSV6</accession>
<dbReference type="Proteomes" id="UP000627521">
    <property type="component" value="Unassembled WGS sequence"/>
</dbReference>
<sequence length="98" mass="11542">MEVTDLISITTFCTHYNVPTTFINDLKDYELIEIVVTNNDNYIKTTQISEVEKLMRLHFDLNINLEGLDAVYNLLQRVENMQNQITSLNNKLRLYEDL</sequence>
<dbReference type="Gene3D" id="1.10.1660.10">
    <property type="match status" value="1"/>
</dbReference>
<reference evidence="2 3" key="1">
    <citation type="submission" date="2020-09" db="EMBL/GenBank/DDBJ databases">
        <title>Bacillus nautilus sp. nov., Chryseoglobus crepusculi sp. nov, and Psychrobacter noctis sp. nov., isolated from deep-sea sponges from the equatorial Atlantic.</title>
        <authorList>
            <person name="Stennett H.L."/>
            <person name="Williams S.E."/>
        </authorList>
    </citation>
    <scope>NUCLEOTIDE SEQUENCE [LARGE SCALE GENOMIC DNA]</scope>
    <source>
        <strain evidence="2 3">28M-24</strain>
    </source>
</reference>
<comment type="caution">
    <text evidence="2">The sequence shown here is derived from an EMBL/GenBank/DDBJ whole genome shotgun (WGS) entry which is preliminary data.</text>
</comment>
<keyword evidence="3" id="KW-1185">Reference proteome</keyword>
<gene>
    <name evidence="2" type="ORF">IEG06_01935</name>
</gene>
<dbReference type="RefSeq" id="WP_191098839.1">
    <property type="nucleotide sequence ID" value="NZ_JACXXF010000001.1"/>
</dbReference>
<evidence type="ECO:0000256" key="1">
    <source>
        <dbReference type="SAM" id="Coils"/>
    </source>
</evidence>
<organism evidence="2 3">
    <name type="scientific">Olleya marilimosa</name>
    <dbReference type="NCBI Taxonomy" id="272164"/>
    <lineage>
        <taxon>Bacteria</taxon>
        <taxon>Pseudomonadati</taxon>
        <taxon>Bacteroidota</taxon>
        <taxon>Flavobacteriia</taxon>
        <taxon>Flavobacteriales</taxon>
        <taxon>Flavobacteriaceae</taxon>
    </lineage>
</organism>
<proteinExistence type="predicted"/>
<name>A0ABR8LSV6_9FLAO</name>
<dbReference type="EMBL" id="JACXXH010000001">
    <property type="protein sequence ID" value="MBD3862194.1"/>
    <property type="molecule type" value="Genomic_DNA"/>
</dbReference>
<evidence type="ECO:0000313" key="3">
    <source>
        <dbReference type="Proteomes" id="UP000627521"/>
    </source>
</evidence>
<keyword evidence="1" id="KW-0175">Coiled coil</keyword>
<feature type="coiled-coil region" evidence="1">
    <location>
        <begin position="71"/>
        <end position="98"/>
    </location>
</feature>